<sequence length="105" mass="11771">MLDICAALKDLKASAQSLFLGIVCYSVFQYCGYWRCSSRDRVVSSEGSCQTADYFWIKCKQESCESSARPSGSSTHLPERREAGFSEMEARREESPGGRPQDTRP</sequence>
<feature type="compositionally biased region" description="Basic and acidic residues" evidence="1">
    <location>
        <begin position="77"/>
        <end position="105"/>
    </location>
</feature>
<organism evidence="2 3">
    <name type="scientific">Cirrhinus molitorella</name>
    <name type="common">mud carp</name>
    <dbReference type="NCBI Taxonomy" id="172907"/>
    <lineage>
        <taxon>Eukaryota</taxon>
        <taxon>Metazoa</taxon>
        <taxon>Chordata</taxon>
        <taxon>Craniata</taxon>
        <taxon>Vertebrata</taxon>
        <taxon>Euteleostomi</taxon>
        <taxon>Actinopterygii</taxon>
        <taxon>Neopterygii</taxon>
        <taxon>Teleostei</taxon>
        <taxon>Ostariophysi</taxon>
        <taxon>Cypriniformes</taxon>
        <taxon>Cyprinidae</taxon>
        <taxon>Labeoninae</taxon>
        <taxon>Labeonini</taxon>
        <taxon>Cirrhinus</taxon>
    </lineage>
</organism>
<accession>A0ABR3LT46</accession>
<dbReference type="EMBL" id="JAYMGO010000019">
    <property type="protein sequence ID" value="KAL1256071.1"/>
    <property type="molecule type" value="Genomic_DNA"/>
</dbReference>
<name>A0ABR3LT46_9TELE</name>
<keyword evidence="3" id="KW-1185">Reference proteome</keyword>
<feature type="compositionally biased region" description="Polar residues" evidence="1">
    <location>
        <begin position="64"/>
        <end position="76"/>
    </location>
</feature>
<protein>
    <submittedName>
        <fullName evidence="2">Uncharacterized protein</fullName>
    </submittedName>
</protein>
<evidence type="ECO:0000313" key="2">
    <source>
        <dbReference type="EMBL" id="KAL1256071.1"/>
    </source>
</evidence>
<reference evidence="2 3" key="1">
    <citation type="submission" date="2023-09" db="EMBL/GenBank/DDBJ databases">
        <authorList>
            <person name="Wang M."/>
        </authorList>
    </citation>
    <scope>NUCLEOTIDE SEQUENCE [LARGE SCALE GENOMIC DNA]</scope>
    <source>
        <strain evidence="2">GT-2023</strain>
        <tissue evidence="2">Liver</tissue>
    </source>
</reference>
<feature type="region of interest" description="Disordered" evidence="1">
    <location>
        <begin position="63"/>
        <end position="105"/>
    </location>
</feature>
<proteinExistence type="predicted"/>
<evidence type="ECO:0000256" key="1">
    <source>
        <dbReference type="SAM" id="MobiDB-lite"/>
    </source>
</evidence>
<evidence type="ECO:0000313" key="3">
    <source>
        <dbReference type="Proteomes" id="UP001558613"/>
    </source>
</evidence>
<gene>
    <name evidence="2" type="ORF">QQF64_014132</name>
</gene>
<comment type="caution">
    <text evidence="2">The sequence shown here is derived from an EMBL/GenBank/DDBJ whole genome shotgun (WGS) entry which is preliminary data.</text>
</comment>
<dbReference type="Proteomes" id="UP001558613">
    <property type="component" value="Unassembled WGS sequence"/>
</dbReference>